<reference evidence="1 2" key="1">
    <citation type="submission" date="2021-03" db="EMBL/GenBank/DDBJ databases">
        <authorList>
            <person name="Kim M.K."/>
        </authorList>
    </citation>
    <scope>NUCLEOTIDE SEQUENCE [LARGE SCALE GENOMIC DNA]</scope>
    <source>
        <strain evidence="1 2">BT442</strain>
    </source>
</reference>
<evidence type="ECO:0000313" key="1">
    <source>
        <dbReference type="EMBL" id="MBO2009598.1"/>
    </source>
</evidence>
<organism evidence="1 2">
    <name type="scientific">Hymenobacter negativus</name>
    <dbReference type="NCBI Taxonomy" id="2795026"/>
    <lineage>
        <taxon>Bacteria</taxon>
        <taxon>Pseudomonadati</taxon>
        <taxon>Bacteroidota</taxon>
        <taxon>Cytophagia</taxon>
        <taxon>Cytophagales</taxon>
        <taxon>Hymenobacteraceae</taxon>
        <taxon>Hymenobacter</taxon>
    </lineage>
</organism>
<keyword evidence="2" id="KW-1185">Reference proteome</keyword>
<proteinExistence type="predicted"/>
<comment type="caution">
    <text evidence="1">The sequence shown here is derived from an EMBL/GenBank/DDBJ whole genome shotgun (WGS) entry which is preliminary data.</text>
</comment>
<dbReference type="EMBL" id="JAGETZ010000004">
    <property type="protein sequence ID" value="MBO2009598.1"/>
    <property type="molecule type" value="Genomic_DNA"/>
</dbReference>
<gene>
    <name evidence="1" type="ORF">J4E00_11090</name>
</gene>
<dbReference type="Proteomes" id="UP000664369">
    <property type="component" value="Unassembled WGS sequence"/>
</dbReference>
<protein>
    <submittedName>
        <fullName evidence="1">Uncharacterized protein</fullName>
    </submittedName>
</protein>
<name>A0ABS3QEE1_9BACT</name>
<dbReference type="RefSeq" id="WP_208175223.1">
    <property type="nucleotide sequence ID" value="NZ_JAGETZ010000004.1"/>
</dbReference>
<sequence length="129" mass="14596">MVIASDLVVVDCAPVRGMNGEFFLWQQQVRKALQGLRYVGRGYLAKPTSPPPTFQEAMLVLYNDSRFSKFIASRAWQQAGLDNRAERELLKLQQQLDAFDEPDVDGELDANPAWQIILLQVKVVTALLF</sequence>
<evidence type="ECO:0000313" key="2">
    <source>
        <dbReference type="Proteomes" id="UP000664369"/>
    </source>
</evidence>
<accession>A0ABS3QEE1</accession>